<proteinExistence type="predicted"/>
<name>A0AAV6PG63_SOLSE</name>
<gene>
    <name evidence="3" type="ORF">JOB18_043114</name>
</gene>
<evidence type="ECO:0000256" key="1">
    <source>
        <dbReference type="SAM" id="MobiDB-lite"/>
    </source>
</evidence>
<feature type="compositionally biased region" description="Gly residues" evidence="1">
    <location>
        <begin position="275"/>
        <end position="286"/>
    </location>
</feature>
<feature type="region of interest" description="Disordered" evidence="1">
    <location>
        <begin position="259"/>
        <end position="371"/>
    </location>
</feature>
<protein>
    <submittedName>
        <fullName evidence="3">Uncharacterized protein</fullName>
    </submittedName>
</protein>
<accession>A0AAV6PG63</accession>
<comment type="caution">
    <text evidence="3">The sequence shown here is derived from an EMBL/GenBank/DDBJ whole genome shotgun (WGS) entry which is preliminary data.</text>
</comment>
<feature type="compositionally biased region" description="Basic residues" evidence="1">
    <location>
        <begin position="328"/>
        <end position="361"/>
    </location>
</feature>
<feature type="compositionally biased region" description="Low complexity" evidence="1">
    <location>
        <begin position="259"/>
        <end position="274"/>
    </location>
</feature>
<keyword evidence="4" id="KW-1185">Reference proteome</keyword>
<reference evidence="3 4" key="1">
    <citation type="journal article" date="2021" name="Sci. Rep.">
        <title>Chromosome anchoring in Senegalese sole (Solea senegalensis) reveals sex-associated markers and genome rearrangements in flatfish.</title>
        <authorList>
            <person name="Guerrero-Cozar I."/>
            <person name="Gomez-Garrido J."/>
            <person name="Berbel C."/>
            <person name="Martinez-Blanch J.F."/>
            <person name="Alioto T."/>
            <person name="Claros M.G."/>
            <person name="Gagnaire P.A."/>
            <person name="Manchado M."/>
        </authorList>
    </citation>
    <scope>NUCLEOTIDE SEQUENCE [LARGE SCALE GENOMIC DNA]</scope>
    <source>
        <strain evidence="3">Sse05_10M</strain>
    </source>
</reference>
<evidence type="ECO:0000256" key="2">
    <source>
        <dbReference type="SAM" id="SignalP"/>
    </source>
</evidence>
<feature type="compositionally biased region" description="Polar residues" evidence="1">
    <location>
        <begin position="308"/>
        <end position="321"/>
    </location>
</feature>
<evidence type="ECO:0000313" key="3">
    <source>
        <dbReference type="EMBL" id="KAG7457276.1"/>
    </source>
</evidence>
<feature type="compositionally biased region" description="Basic and acidic residues" evidence="1">
    <location>
        <begin position="362"/>
        <end position="371"/>
    </location>
</feature>
<dbReference type="AlphaFoldDB" id="A0AAV6PG63"/>
<dbReference type="Pfam" id="PF18744">
    <property type="entry name" value="SNAD1"/>
    <property type="match status" value="1"/>
</dbReference>
<feature type="signal peptide" evidence="2">
    <location>
        <begin position="1"/>
        <end position="25"/>
    </location>
</feature>
<evidence type="ECO:0000313" key="4">
    <source>
        <dbReference type="Proteomes" id="UP000693946"/>
    </source>
</evidence>
<dbReference type="EMBL" id="JAGKHQ010001385">
    <property type="protein sequence ID" value="KAG7457276.1"/>
    <property type="molecule type" value="Genomic_DNA"/>
</dbReference>
<dbReference type="InterPro" id="IPR040958">
    <property type="entry name" value="SNAD1"/>
</dbReference>
<dbReference type="Proteomes" id="UP000693946">
    <property type="component" value="Unassembled WGS sequence"/>
</dbReference>
<sequence length="371" mass="39479">MMAALLRWTAVTLVFFLSTEDRADAVDPQRLSRIVRGLLRQYGVKGMFSLAVSVPENQNQNQNINQILRQVFESDPADDVKNTINNGEVYVGSRVVAAKVLRLESGSDHAEARVASSLAHFTQSLNDNDLLLFYVYASPCAEKCTLQGHRKNILQDVGLLQQWTHHAFVFSKIFTSTSGFTNTQDQLQGALRALGAAVGQDSVFRCDGPECVGCFSDNQHIAPYCVSDQTQTDTRQVISSLQQGSSQGLTQGLTQGLSQGLTQGLTSGRGQDSGSRGGGGGGGGGFPCRRLARRAKRSIGGNDDSDSGICSLSPQNGSSEVRASGRGKGVRGGKGVKGKKGVRGGKGVKGKERRRGGKGGKGRKEGEEGKE</sequence>
<organism evidence="3 4">
    <name type="scientific">Solea senegalensis</name>
    <name type="common">Senegalese sole</name>
    <dbReference type="NCBI Taxonomy" id="28829"/>
    <lineage>
        <taxon>Eukaryota</taxon>
        <taxon>Metazoa</taxon>
        <taxon>Chordata</taxon>
        <taxon>Craniata</taxon>
        <taxon>Vertebrata</taxon>
        <taxon>Euteleostomi</taxon>
        <taxon>Actinopterygii</taxon>
        <taxon>Neopterygii</taxon>
        <taxon>Teleostei</taxon>
        <taxon>Neoteleostei</taxon>
        <taxon>Acanthomorphata</taxon>
        <taxon>Carangaria</taxon>
        <taxon>Pleuronectiformes</taxon>
        <taxon>Pleuronectoidei</taxon>
        <taxon>Soleidae</taxon>
        <taxon>Solea</taxon>
    </lineage>
</organism>
<keyword evidence="2" id="KW-0732">Signal</keyword>
<feature type="chain" id="PRO_5043641631" evidence="2">
    <location>
        <begin position="26"/>
        <end position="371"/>
    </location>
</feature>